<dbReference type="Proteomes" id="UP000824232">
    <property type="component" value="Unassembled WGS sequence"/>
</dbReference>
<dbReference type="PANTHER" id="PTHR43758">
    <property type="entry name" value="7,8-DIHYDRO-8-OXOGUANINE TRIPHOSPHATASE"/>
    <property type="match status" value="1"/>
</dbReference>
<evidence type="ECO:0000256" key="1">
    <source>
        <dbReference type="ARBA" id="ARBA00001946"/>
    </source>
</evidence>
<evidence type="ECO:0000256" key="4">
    <source>
        <dbReference type="ARBA" id="ARBA00022801"/>
    </source>
</evidence>
<keyword evidence="4" id="KW-0378">Hydrolase</keyword>
<dbReference type="AlphaFoldDB" id="A0A9D1DUT9"/>
<comment type="caution">
    <text evidence="7">The sequence shown here is derived from an EMBL/GenBank/DDBJ whole genome shotgun (WGS) entry which is preliminary data.</text>
</comment>
<dbReference type="Gene3D" id="2.30.130.30">
    <property type="entry name" value="Hypothetical protein"/>
    <property type="match status" value="1"/>
</dbReference>
<comment type="cofactor">
    <cofactor evidence="1">
        <name>Mg(2+)</name>
        <dbReference type="ChEBI" id="CHEBI:18420"/>
    </cofactor>
</comment>
<evidence type="ECO:0000256" key="2">
    <source>
        <dbReference type="ARBA" id="ARBA00005582"/>
    </source>
</evidence>
<reference evidence="7" key="1">
    <citation type="submission" date="2020-10" db="EMBL/GenBank/DDBJ databases">
        <authorList>
            <person name="Gilroy R."/>
        </authorList>
    </citation>
    <scope>NUCLEOTIDE SEQUENCE</scope>
    <source>
        <strain evidence="7">CHK184-20233</strain>
    </source>
</reference>
<keyword evidence="3" id="KW-0479">Metal-binding</keyword>
<evidence type="ECO:0000313" key="7">
    <source>
        <dbReference type="EMBL" id="HIR59535.1"/>
    </source>
</evidence>
<dbReference type="EMBL" id="DVHC01000059">
    <property type="protein sequence ID" value="HIR59535.1"/>
    <property type="molecule type" value="Genomic_DNA"/>
</dbReference>
<keyword evidence="5" id="KW-0460">Magnesium</keyword>
<dbReference type="InterPro" id="IPR015797">
    <property type="entry name" value="NUDIX_hydrolase-like_dom_sf"/>
</dbReference>
<dbReference type="GO" id="GO:0005737">
    <property type="term" value="C:cytoplasm"/>
    <property type="evidence" value="ECO:0007669"/>
    <property type="project" value="TreeGrafter"/>
</dbReference>
<name>A0A9D1DUT9_9FIRM</name>
<dbReference type="CDD" id="cd18886">
    <property type="entry name" value="NUDIX_MutT_Nudt1"/>
    <property type="match status" value="1"/>
</dbReference>
<comment type="similarity">
    <text evidence="2">Belongs to the Nudix hydrolase family.</text>
</comment>
<accession>A0A9D1DUT9</accession>
<dbReference type="GO" id="GO:0016818">
    <property type="term" value="F:hydrolase activity, acting on acid anhydrides, in phosphorus-containing anhydrides"/>
    <property type="evidence" value="ECO:0007669"/>
    <property type="project" value="TreeGrafter"/>
</dbReference>
<dbReference type="PANTHER" id="PTHR43758:SF2">
    <property type="entry name" value="OXIDIZED PURINE NUCLEOSIDE TRIPHOSPHATE HYDROLASE"/>
    <property type="match status" value="1"/>
</dbReference>
<evidence type="ECO:0000256" key="5">
    <source>
        <dbReference type="ARBA" id="ARBA00022842"/>
    </source>
</evidence>
<dbReference type="GO" id="GO:0046872">
    <property type="term" value="F:metal ion binding"/>
    <property type="evidence" value="ECO:0007669"/>
    <property type="project" value="UniProtKB-KW"/>
</dbReference>
<reference evidence="7" key="2">
    <citation type="journal article" date="2021" name="PeerJ">
        <title>Extensive microbial diversity within the chicken gut microbiome revealed by metagenomics and culture.</title>
        <authorList>
            <person name="Gilroy R."/>
            <person name="Ravi A."/>
            <person name="Getino M."/>
            <person name="Pursley I."/>
            <person name="Horton D.L."/>
            <person name="Alikhan N.F."/>
            <person name="Baker D."/>
            <person name="Gharbi K."/>
            <person name="Hall N."/>
            <person name="Watson M."/>
            <person name="Adriaenssens E.M."/>
            <person name="Foster-Nyarko E."/>
            <person name="Jarju S."/>
            <person name="Secka A."/>
            <person name="Antonio M."/>
            <person name="Oren A."/>
            <person name="Chaudhuri R.R."/>
            <person name="La Ragione R."/>
            <person name="Hildebrand F."/>
            <person name="Pallen M.J."/>
        </authorList>
    </citation>
    <scope>NUCLEOTIDE SEQUENCE</scope>
    <source>
        <strain evidence="7">CHK184-20233</strain>
    </source>
</reference>
<organism evidence="7 8">
    <name type="scientific">Candidatus Onthousia excrementipullorum</name>
    <dbReference type="NCBI Taxonomy" id="2840884"/>
    <lineage>
        <taxon>Bacteria</taxon>
        <taxon>Bacillati</taxon>
        <taxon>Bacillota</taxon>
        <taxon>Bacilli</taxon>
        <taxon>Candidatus Onthousia</taxon>
    </lineage>
</organism>
<protein>
    <submittedName>
        <fullName evidence="7">NUDIX domain-containing protein</fullName>
    </submittedName>
</protein>
<proteinExistence type="inferred from homology"/>
<dbReference type="Gene3D" id="3.90.79.10">
    <property type="entry name" value="Nucleoside Triphosphate Pyrophosphohydrolase"/>
    <property type="match status" value="1"/>
</dbReference>
<evidence type="ECO:0000259" key="6">
    <source>
        <dbReference type="PROSITE" id="PS51462"/>
    </source>
</evidence>
<dbReference type="InterPro" id="IPR000086">
    <property type="entry name" value="NUDIX_hydrolase_dom"/>
</dbReference>
<evidence type="ECO:0000313" key="8">
    <source>
        <dbReference type="Proteomes" id="UP000824232"/>
    </source>
</evidence>
<dbReference type="SUPFAM" id="SSF55811">
    <property type="entry name" value="Nudix"/>
    <property type="match status" value="1"/>
</dbReference>
<dbReference type="Pfam" id="PF00293">
    <property type="entry name" value="NUDIX"/>
    <property type="match status" value="1"/>
</dbReference>
<sequence>MKHIMKVNDNAFERMKNGLKKREYRVNDDKRQQVRVGDIIEFHKITHPEEKILMDVKSIKCFKSLKDAISAHFEEDFSDRHNDIESTVKSFYQNGYCNEEEIIKNGIIVFEIKKHRIAHLDTTACYLKKDNKVLMIKFTKKWGQVYAPPGGKFEEGESPLDCIIREYYEETGLTLINPKLQGISYWKDSAEGIIFVYTADDYKGDLLSTSEEGVLEWIKFEDLEKIKQFDQNQKFTPYLFKDELFEGKFLLDNKCKVLEYHIRTM</sequence>
<dbReference type="SUPFAM" id="SSF88697">
    <property type="entry name" value="PUA domain-like"/>
    <property type="match status" value="1"/>
</dbReference>
<dbReference type="InterPro" id="IPR015947">
    <property type="entry name" value="PUA-like_sf"/>
</dbReference>
<feature type="domain" description="Nudix hydrolase" evidence="6">
    <location>
        <begin position="118"/>
        <end position="243"/>
    </location>
</feature>
<dbReference type="PROSITE" id="PS51462">
    <property type="entry name" value="NUDIX"/>
    <property type="match status" value="1"/>
</dbReference>
<gene>
    <name evidence="7" type="ORF">IAB38_05730</name>
</gene>
<evidence type="ECO:0000256" key="3">
    <source>
        <dbReference type="ARBA" id="ARBA00022723"/>
    </source>
</evidence>